<sequence length="701" mass="75160">MASIALKQATTPTTLQQAQTTALLSLLNLNNPVDTVGGTSTPTGKPGTSGKAPSSSGPPVWKVLVLDQQTKDVLATVLRVQDLRDVGVTLHVQLHSLRPPLPDVPAVYFVSPTPANIRRIAEDLEKCLYETFHLSFVEPLPRALLEELAASVAGDGTGDLVEQVLDQYLSFISPSPSLFSLLPPPPQIALSDQAGPSQPKPLTSYKLLNSPSSTEQQIETEIDRIASGLFSAVVTMGHVPIIRAPRGNAAEMVAKKLEVKIRDALLMASRSHGSTTSLFSQDASGLSNLQRPLLLVLDRNVDLVSMVSHGWTYQALVSDCLEIKLNRVVVTQPQKRSYDLDSKDFFWAKNAANPFPQVAEEIDAELNKYKQDAAEITRSTGVSDVNDISQLDVSSNAAHLKTAITQLPELTARKATLDTHMNIATALLEQIKKRGLDELFSTEEAIAKQTVASILETIRSPRPDGALTPADKLRLVLVFYLSSPDNAISKEDVAELEKELKSAGANTAAFDYVRRTREISRMTVATTVGGTSTPVLGGGQGELFRGFTALGNRLTDRLKEGGLENLISGVKNFLPANKLLPVTRLTEALMDSSSASNQSLQETDDCIFLDPRAPRHANTGYGISAGPGGSPMGGTGGPGRAKRMVFSEGMVFVVGGAGYVEYGNLEEWAAKTGKRVTYGGTEIVDPGGFVEILEDLGKTTV</sequence>
<accession>A0ACB8BDY5</accession>
<dbReference type="Proteomes" id="UP000790709">
    <property type="component" value="Unassembled WGS sequence"/>
</dbReference>
<dbReference type="EMBL" id="MU266439">
    <property type="protein sequence ID" value="KAH7923906.1"/>
    <property type="molecule type" value="Genomic_DNA"/>
</dbReference>
<keyword evidence="2" id="KW-1185">Reference proteome</keyword>
<evidence type="ECO:0000313" key="1">
    <source>
        <dbReference type="EMBL" id="KAH7923906.1"/>
    </source>
</evidence>
<name>A0ACB8BDY5_9AGAM</name>
<reference evidence="1" key="1">
    <citation type="journal article" date="2021" name="New Phytol.">
        <title>Evolutionary innovations through gain and loss of genes in the ectomycorrhizal Boletales.</title>
        <authorList>
            <person name="Wu G."/>
            <person name="Miyauchi S."/>
            <person name="Morin E."/>
            <person name="Kuo A."/>
            <person name="Drula E."/>
            <person name="Varga T."/>
            <person name="Kohler A."/>
            <person name="Feng B."/>
            <person name="Cao Y."/>
            <person name="Lipzen A."/>
            <person name="Daum C."/>
            <person name="Hundley H."/>
            <person name="Pangilinan J."/>
            <person name="Johnson J."/>
            <person name="Barry K."/>
            <person name="LaButti K."/>
            <person name="Ng V."/>
            <person name="Ahrendt S."/>
            <person name="Min B."/>
            <person name="Choi I.G."/>
            <person name="Park H."/>
            <person name="Plett J.M."/>
            <person name="Magnuson J."/>
            <person name="Spatafora J.W."/>
            <person name="Nagy L.G."/>
            <person name="Henrissat B."/>
            <person name="Grigoriev I.V."/>
            <person name="Yang Z.L."/>
            <person name="Xu J."/>
            <person name="Martin F.M."/>
        </authorList>
    </citation>
    <scope>NUCLEOTIDE SEQUENCE</scope>
    <source>
        <strain evidence="1">KUC20120723A-06</strain>
    </source>
</reference>
<proteinExistence type="predicted"/>
<comment type="caution">
    <text evidence="1">The sequence shown here is derived from an EMBL/GenBank/DDBJ whole genome shotgun (WGS) entry which is preliminary data.</text>
</comment>
<evidence type="ECO:0000313" key="2">
    <source>
        <dbReference type="Proteomes" id="UP000790709"/>
    </source>
</evidence>
<protein>
    <submittedName>
        <fullName evidence="1">Sec1-like protein</fullName>
    </submittedName>
</protein>
<organism evidence="1 2">
    <name type="scientific">Leucogyrophana mollusca</name>
    <dbReference type="NCBI Taxonomy" id="85980"/>
    <lineage>
        <taxon>Eukaryota</taxon>
        <taxon>Fungi</taxon>
        <taxon>Dikarya</taxon>
        <taxon>Basidiomycota</taxon>
        <taxon>Agaricomycotina</taxon>
        <taxon>Agaricomycetes</taxon>
        <taxon>Agaricomycetidae</taxon>
        <taxon>Boletales</taxon>
        <taxon>Boletales incertae sedis</taxon>
        <taxon>Leucogyrophana</taxon>
    </lineage>
</organism>
<gene>
    <name evidence="1" type="ORF">BV22DRAFT_1035815</name>
</gene>